<proteinExistence type="predicted"/>
<keyword evidence="1" id="KW-1133">Transmembrane helix</keyword>
<feature type="transmembrane region" description="Helical" evidence="1">
    <location>
        <begin position="79"/>
        <end position="100"/>
    </location>
</feature>
<sequence>MLEALIQVVGLWFLVAVALEAAAVFVEQWGASRSPDDEAPKQHRALALLALVLTMLTPGLLLAHGFLATQDADQTVRVIAMGLPIGAVLLGALLGAIVGAGARGAAPLMRKLALPLDVVAFFVTAFAVLGSIQMLIAAGA</sequence>
<dbReference type="Proteomes" id="UP000092498">
    <property type="component" value="Chromosome"/>
</dbReference>
<evidence type="ECO:0000256" key="1">
    <source>
        <dbReference type="SAM" id="Phobius"/>
    </source>
</evidence>
<dbReference type="EMBL" id="CP013244">
    <property type="protein sequence ID" value="ANP44513.1"/>
    <property type="molecule type" value="Genomic_DNA"/>
</dbReference>
<dbReference type="KEGG" id="cbot:ATE48_00535"/>
<dbReference type="AlphaFoldDB" id="A0A1B1AD80"/>
<evidence type="ECO:0000313" key="2">
    <source>
        <dbReference type="EMBL" id="ANP44513.1"/>
    </source>
</evidence>
<dbReference type="STRING" id="1759059.ATE48_00535"/>
<feature type="transmembrane region" description="Helical" evidence="1">
    <location>
        <begin position="112"/>
        <end position="136"/>
    </location>
</feature>
<evidence type="ECO:0000313" key="3">
    <source>
        <dbReference type="Proteomes" id="UP000092498"/>
    </source>
</evidence>
<gene>
    <name evidence="2" type="ORF">ATE48_00535</name>
</gene>
<keyword evidence="1" id="KW-0812">Transmembrane</keyword>
<protein>
    <submittedName>
        <fullName evidence="2">Uncharacterized protein</fullName>
    </submittedName>
</protein>
<accession>A0A1B1AD80</accession>
<reference evidence="2 3" key="1">
    <citation type="submission" date="2015-11" db="EMBL/GenBank/DDBJ databases">
        <title>Whole-Genome Sequence of Candidatus Oderbacter manganicum from the National Park Lower Oder Valley, Germany.</title>
        <authorList>
            <person name="Braun B."/>
            <person name="Liere K."/>
            <person name="Szewzyk U."/>
        </authorList>
    </citation>
    <scope>NUCLEOTIDE SEQUENCE [LARGE SCALE GENOMIC DNA]</scope>
    <source>
        <strain evidence="2 3">OTSz_A_272</strain>
    </source>
</reference>
<organism evidence="2 3">
    <name type="scientific">Candidatus Viadribacter manganicus</name>
    <dbReference type="NCBI Taxonomy" id="1759059"/>
    <lineage>
        <taxon>Bacteria</taxon>
        <taxon>Pseudomonadati</taxon>
        <taxon>Pseudomonadota</taxon>
        <taxon>Alphaproteobacteria</taxon>
        <taxon>Hyphomonadales</taxon>
        <taxon>Hyphomonadaceae</taxon>
        <taxon>Candidatus Viadribacter</taxon>
    </lineage>
</organism>
<keyword evidence="1" id="KW-0472">Membrane</keyword>
<feature type="transmembrane region" description="Helical" evidence="1">
    <location>
        <begin position="6"/>
        <end position="26"/>
    </location>
</feature>
<dbReference type="InParanoid" id="A0A1B1AD80"/>
<feature type="transmembrane region" description="Helical" evidence="1">
    <location>
        <begin position="46"/>
        <end position="67"/>
    </location>
</feature>
<keyword evidence="3" id="KW-1185">Reference proteome</keyword>
<name>A0A1B1AD80_9PROT</name>